<comment type="subcellular location">
    <subcellularLocation>
        <location evidence="1">Membrane</location>
        <topology evidence="1">Multi-pass membrane protein</topology>
    </subcellularLocation>
</comment>
<dbReference type="KEGG" id="ptm:GSPATT00019246001"/>
<evidence type="ECO:0000256" key="3">
    <source>
        <dbReference type="ARBA" id="ARBA00022692"/>
    </source>
</evidence>
<dbReference type="InterPro" id="IPR000175">
    <property type="entry name" value="Na/ntran_symport"/>
</dbReference>
<keyword evidence="4" id="KW-1133">Transmembrane helix</keyword>
<dbReference type="InParanoid" id="A0DR62"/>
<keyword evidence="2" id="KW-0813">Transport</keyword>
<evidence type="ECO:0000256" key="2">
    <source>
        <dbReference type="ARBA" id="ARBA00022448"/>
    </source>
</evidence>
<dbReference type="AlphaFoldDB" id="A0DR62"/>
<keyword evidence="7" id="KW-1185">Reference proteome</keyword>
<reference evidence="6 7" key="1">
    <citation type="journal article" date="2006" name="Nature">
        <title>Global trends of whole-genome duplications revealed by the ciliate Paramecium tetraurelia.</title>
        <authorList>
            <consortium name="Genoscope"/>
            <person name="Aury J.-M."/>
            <person name="Jaillon O."/>
            <person name="Duret L."/>
            <person name="Noel B."/>
            <person name="Jubin C."/>
            <person name="Porcel B.M."/>
            <person name="Segurens B."/>
            <person name="Daubin V."/>
            <person name="Anthouard V."/>
            <person name="Aiach N."/>
            <person name="Arnaiz O."/>
            <person name="Billaut A."/>
            <person name="Beisson J."/>
            <person name="Blanc I."/>
            <person name="Bouhouche K."/>
            <person name="Camara F."/>
            <person name="Duharcourt S."/>
            <person name="Guigo R."/>
            <person name="Gogendeau D."/>
            <person name="Katinka M."/>
            <person name="Keller A.-M."/>
            <person name="Kissmehl R."/>
            <person name="Klotz C."/>
            <person name="Koll F."/>
            <person name="Le Moue A."/>
            <person name="Lepere C."/>
            <person name="Malinsky S."/>
            <person name="Nowacki M."/>
            <person name="Nowak J.K."/>
            <person name="Plattner H."/>
            <person name="Poulain J."/>
            <person name="Ruiz F."/>
            <person name="Serrano V."/>
            <person name="Zagulski M."/>
            <person name="Dessen P."/>
            <person name="Betermier M."/>
            <person name="Weissenbach J."/>
            <person name="Scarpelli C."/>
            <person name="Schachter V."/>
            <person name="Sperling L."/>
            <person name="Meyer E."/>
            <person name="Cohen J."/>
            <person name="Wincker P."/>
        </authorList>
    </citation>
    <scope>NUCLEOTIDE SEQUENCE [LARGE SCALE GENOMIC DNA]</scope>
    <source>
        <strain evidence="6 7">Stock d4-2</strain>
    </source>
</reference>
<dbReference type="EMBL" id="CT868541">
    <property type="protein sequence ID" value="CAK85529.1"/>
    <property type="molecule type" value="Genomic_DNA"/>
</dbReference>
<evidence type="ECO:0000256" key="5">
    <source>
        <dbReference type="ARBA" id="ARBA00023136"/>
    </source>
</evidence>
<dbReference type="InterPro" id="IPR037272">
    <property type="entry name" value="SNS_sf"/>
</dbReference>
<evidence type="ECO:0008006" key="8">
    <source>
        <dbReference type="Google" id="ProtNLM"/>
    </source>
</evidence>
<evidence type="ECO:0000313" key="7">
    <source>
        <dbReference type="Proteomes" id="UP000000600"/>
    </source>
</evidence>
<dbReference type="PROSITE" id="PS50267">
    <property type="entry name" value="NA_NEUROTRAN_SYMP_3"/>
    <property type="match status" value="1"/>
</dbReference>
<sequence>MPPLLELENLNQKKLGILELESNYGIFFKIFVRSIQVPRSMVGEQTFANQLFRFSASITDLSYSSQNTIDRIIWVFFLFIQYYQQQDTFVQKKKLQHLESGNSSCEGIQYFFKPNFFKYLSLRFWVDAVNQVIFQMNFGLANLCLYDSYEEVDSEIFEEKEVGIE</sequence>
<dbReference type="SUPFAM" id="SSF161070">
    <property type="entry name" value="SNF-like"/>
    <property type="match status" value="1"/>
</dbReference>
<evidence type="ECO:0000256" key="1">
    <source>
        <dbReference type="ARBA" id="ARBA00004141"/>
    </source>
</evidence>
<dbReference type="RefSeq" id="XP_001452926.1">
    <property type="nucleotide sequence ID" value="XM_001452889.1"/>
</dbReference>
<protein>
    <recommendedName>
        <fullName evidence="8">Transmembrane protein</fullName>
    </recommendedName>
</protein>
<gene>
    <name evidence="6" type="ORF">GSPATT00019246001</name>
</gene>
<dbReference type="OrthoDB" id="6581954at2759"/>
<name>A0DR62_PARTE</name>
<dbReference type="Proteomes" id="UP000000600">
    <property type="component" value="Unassembled WGS sequence"/>
</dbReference>
<evidence type="ECO:0000313" key="6">
    <source>
        <dbReference type="EMBL" id="CAK85529.1"/>
    </source>
</evidence>
<accession>A0DR62</accession>
<keyword evidence="5" id="KW-0472">Membrane</keyword>
<dbReference type="Pfam" id="PF00209">
    <property type="entry name" value="SNF"/>
    <property type="match status" value="1"/>
</dbReference>
<organism evidence="6 7">
    <name type="scientific">Paramecium tetraurelia</name>
    <dbReference type="NCBI Taxonomy" id="5888"/>
    <lineage>
        <taxon>Eukaryota</taxon>
        <taxon>Sar</taxon>
        <taxon>Alveolata</taxon>
        <taxon>Ciliophora</taxon>
        <taxon>Intramacronucleata</taxon>
        <taxon>Oligohymenophorea</taxon>
        <taxon>Peniculida</taxon>
        <taxon>Parameciidae</taxon>
        <taxon>Paramecium</taxon>
    </lineage>
</organism>
<evidence type="ECO:0000256" key="4">
    <source>
        <dbReference type="ARBA" id="ARBA00022989"/>
    </source>
</evidence>
<dbReference type="HOGENOM" id="CLU_1614001_0_0_1"/>
<keyword evidence="3" id="KW-0812">Transmembrane</keyword>
<dbReference type="GeneID" id="5038715"/>
<proteinExistence type="predicted"/>
<dbReference type="GO" id="GO:0016020">
    <property type="term" value="C:membrane"/>
    <property type="evidence" value="ECO:0007669"/>
    <property type="project" value="UniProtKB-SubCell"/>
</dbReference>